<feature type="compositionally biased region" description="Polar residues" evidence="1">
    <location>
        <begin position="57"/>
        <end position="73"/>
    </location>
</feature>
<dbReference type="Proteomes" id="UP000515129">
    <property type="component" value="Chromosome 10"/>
</dbReference>
<dbReference type="OrthoDB" id="10661234at2759"/>
<evidence type="ECO:0000313" key="2">
    <source>
        <dbReference type="Proteomes" id="UP000515129"/>
    </source>
</evidence>
<proteinExistence type="predicted"/>
<dbReference type="GeneID" id="113110459"/>
<feature type="compositionally biased region" description="Basic residues" evidence="1">
    <location>
        <begin position="7"/>
        <end position="16"/>
    </location>
</feature>
<evidence type="ECO:0000313" key="3">
    <source>
        <dbReference type="RefSeq" id="XP_026130426.1"/>
    </source>
</evidence>
<sequence>MDLNSTRSKHRTKKGCHSIPQAPLGSLFPPAPPWSGVDHPAPRDSTPLASPRPSGILTPSGSFIPSAPSQSSVALAPPWPPGSTSPHWSPAPSAPPRTSGSFPSPWLFVSPSLPQAPPPLAPLLLVGPLESAAILLPWLLPPSAPPWVDIMAVAWAQLDSSCSKSLLSAPWLLLQFSSLWTSLPFSSLLFYGASNFTSLDLFRCVPWNYFAGFHYHVFRIPC</sequence>
<accession>A0A6P6QAH9</accession>
<gene>
    <name evidence="3" type="primary">LOC113110459</name>
</gene>
<dbReference type="RefSeq" id="XP_026130426.1">
    <property type="nucleotide sequence ID" value="XM_026274641.1"/>
</dbReference>
<dbReference type="AlphaFoldDB" id="A0A6P6QAH9"/>
<dbReference type="KEGG" id="caua:113110459"/>
<keyword evidence="2" id="KW-1185">Reference proteome</keyword>
<reference evidence="3" key="1">
    <citation type="submission" date="2025-08" db="UniProtKB">
        <authorList>
            <consortium name="RefSeq"/>
        </authorList>
    </citation>
    <scope>IDENTIFICATION</scope>
    <source>
        <strain evidence="3">Wakin</strain>
        <tissue evidence="3">Muscle</tissue>
    </source>
</reference>
<name>A0A6P6QAH9_CARAU</name>
<evidence type="ECO:0000256" key="1">
    <source>
        <dbReference type="SAM" id="MobiDB-lite"/>
    </source>
</evidence>
<organism evidence="2 3">
    <name type="scientific">Carassius auratus</name>
    <name type="common">Goldfish</name>
    <dbReference type="NCBI Taxonomy" id="7957"/>
    <lineage>
        <taxon>Eukaryota</taxon>
        <taxon>Metazoa</taxon>
        <taxon>Chordata</taxon>
        <taxon>Craniata</taxon>
        <taxon>Vertebrata</taxon>
        <taxon>Euteleostomi</taxon>
        <taxon>Actinopterygii</taxon>
        <taxon>Neopterygii</taxon>
        <taxon>Teleostei</taxon>
        <taxon>Ostariophysi</taxon>
        <taxon>Cypriniformes</taxon>
        <taxon>Cyprinidae</taxon>
        <taxon>Cyprininae</taxon>
        <taxon>Carassius</taxon>
    </lineage>
</organism>
<feature type="region of interest" description="Disordered" evidence="1">
    <location>
        <begin position="1"/>
        <end position="97"/>
    </location>
</feature>
<protein>
    <submittedName>
        <fullName evidence="3">Proline-rich protein 36-like isoform X1</fullName>
    </submittedName>
</protein>